<feature type="transmembrane region" description="Helical" evidence="1">
    <location>
        <begin position="34"/>
        <end position="55"/>
    </location>
</feature>
<accession>A0A330LWJ4</accession>
<evidence type="ECO:0008006" key="4">
    <source>
        <dbReference type="Google" id="ProtNLM"/>
    </source>
</evidence>
<name>A0A330LWJ4_9GAMM</name>
<sequence length="118" mass="13028">MELDIRQTVIVAILVLFVGKYLTRKVAFLQEYHIPEPVSGGLIASILFAILYGAFDIELQFSLAVRDTLLIVFFTIIGLSSRFATLLKGRVVSKRDGSCTLFCVVNIAGCKGIRSMLL</sequence>
<dbReference type="AlphaFoldDB" id="A0A330LWJ4"/>
<organism evidence="2 3">
    <name type="scientific">Moritella yayanosii</name>
    <dbReference type="NCBI Taxonomy" id="69539"/>
    <lineage>
        <taxon>Bacteria</taxon>
        <taxon>Pseudomonadati</taxon>
        <taxon>Pseudomonadota</taxon>
        <taxon>Gammaproteobacteria</taxon>
        <taxon>Alteromonadales</taxon>
        <taxon>Moritellaceae</taxon>
        <taxon>Moritella</taxon>
    </lineage>
</organism>
<keyword evidence="1" id="KW-0812">Transmembrane</keyword>
<keyword evidence="1" id="KW-1133">Transmembrane helix</keyword>
<dbReference type="Pfam" id="PF03616">
    <property type="entry name" value="Glt_symporter"/>
    <property type="match status" value="1"/>
</dbReference>
<dbReference type="GO" id="GO:0015501">
    <property type="term" value="F:glutamate:sodium symporter activity"/>
    <property type="evidence" value="ECO:0007669"/>
    <property type="project" value="InterPro"/>
</dbReference>
<evidence type="ECO:0000313" key="2">
    <source>
        <dbReference type="EMBL" id="SQD80746.1"/>
    </source>
</evidence>
<dbReference type="PANTHER" id="PTHR36178">
    <property type="entry name" value="SLR0625 PROTEIN"/>
    <property type="match status" value="1"/>
</dbReference>
<keyword evidence="1" id="KW-0472">Membrane</keyword>
<proteinExistence type="predicted"/>
<protein>
    <recommendedName>
        <fullName evidence="4">Sodium/glutamate symporter</fullName>
    </recommendedName>
</protein>
<dbReference type="RefSeq" id="WP_232011697.1">
    <property type="nucleotide sequence ID" value="NZ_LS483250.1"/>
</dbReference>
<keyword evidence="3" id="KW-1185">Reference proteome</keyword>
<dbReference type="KEGG" id="mya:MORIYA_4294"/>
<dbReference type="Proteomes" id="UP000250163">
    <property type="component" value="Chromosome MORIYA"/>
</dbReference>
<dbReference type="InterPro" id="IPR004445">
    <property type="entry name" value="GltS"/>
</dbReference>
<dbReference type="GO" id="GO:0015813">
    <property type="term" value="P:L-glutamate transmembrane transport"/>
    <property type="evidence" value="ECO:0007669"/>
    <property type="project" value="InterPro"/>
</dbReference>
<reference evidence="3" key="1">
    <citation type="submission" date="2018-05" db="EMBL/GenBank/DDBJ databases">
        <authorList>
            <person name="Cea G.-C."/>
            <person name="William W."/>
        </authorList>
    </citation>
    <scope>NUCLEOTIDE SEQUENCE [LARGE SCALE GENOMIC DNA]</scope>
    <source>
        <strain evidence="3">DB21MT 5</strain>
    </source>
</reference>
<evidence type="ECO:0000256" key="1">
    <source>
        <dbReference type="SAM" id="Phobius"/>
    </source>
</evidence>
<gene>
    <name evidence="2" type="ORF">MORIYA_4294</name>
</gene>
<dbReference type="PANTHER" id="PTHR36178:SF1">
    <property type="entry name" value="SODIUM_GLUTAMATE SYMPORTER"/>
    <property type="match status" value="1"/>
</dbReference>
<feature type="transmembrane region" description="Helical" evidence="1">
    <location>
        <begin position="67"/>
        <end position="87"/>
    </location>
</feature>
<dbReference type="GO" id="GO:0016020">
    <property type="term" value="C:membrane"/>
    <property type="evidence" value="ECO:0007669"/>
    <property type="project" value="InterPro"/>
</dbReference>
<feature type="transmembrane region" description="Helical" evidence="1">
    <location>
        <begin position="6"/>
        <end position="22"/>
    </location>
</feature>
<evidence type="ECO:0000313" key="3">
    <source>
        <dbReference type="Proteomes" id="UP000250163"/>
    </source>
</evidence>
<dbReference type="EMBL" id="LS483250">
    <property type="protein sequence ID" value="SQD80746.1"/>
    <property type="molecule type" value="Genomic_DNA"/>
</dbReference>